<evidence type="ECO:0000256" key="1">
    <source>
        <dbReference type="ARBA" id="ARBA00007381"/>
    </source>
</evidence>
<dbReference type="SUPFAM" id="SSF53067">
    <property type="entry name" value="Actin-like ATPase domain"/>
    <property type="match status" value="2"/>
</dbReference>
<organism evidence="4 5">
    <name type="scientific">Orchesella cincta</name>
    <name type="common">Springtail</name>
    <name type="synonym">Podura cincta</name>
    <dbReference type="NCBI Taxonomy" id="48709"/>
    <lineage>
        <taxon>Eukaryota</taxon>
        <taxon>Metazoa</taxon>
        <taxon>Ecdysozoa</taxon>
        <taxon>Arthropoda</taxon>
        <taxon>Hexapoda</taxon>
        <taxon>Collembola</taxon>
        <taxon>Entomobryomorpha</taxon>
        <taxon>Entomobryoidea</taxon>
        <taxon>Orchesellidae</taxon>
        <taxon>Orchesellinae</taxon>
        <taxon>Orchesella</taxon>
    </lineage>
</organism>
<keyword evidence="2" id="KW-0547">Nucleotide-binding</keyword>
<dbReference type="OrthoDB" id="2401965at2759"/>
<dbReference type="InterPro" id="IPR013126">
    <property type="entry name" value="Hsp_70_fam"/>
</dbReference>
<dbReference type="InterPro" id="IPR043129">
    <property type="entry name" value="ATPase_NBD"/>
</dbReference>
<dbReference type="EMBL" id="LJIJ01007929">
    <property type="protein sequence ID" value="ODM86624.1"/>
    <property type="molecule type" value="Genomic_DNA"/>
</dbReference>
<dbReference type="FunFam" id="3.30.30.30:FF:000005">
    <property type="entry name" value="Heat shock protein ssb1"/>
    <property type="match status" value="1"/>
</dbReference>
<comment type="similarity">
    <text evidence="1">Belongs to the heat shock protein 70 family.</text>
</comment>
<dbReference type="PANTHER" id="PTHR19375">
    <property type="entry name" value="HEAT SHOCK PROTEIN 70KDA"/>
    <property type="match status" value="1"/>
</dbReference>
<dbReference type="Gene3D" id="3.90.640.10">
    <property type="entry name" value="Actin, Chain A, domain 4"/>
    <property type="match status" value="1"/>
</dbReference>
<protein>
    <submittedName>
        <fullName evidence="4">Heat shock 70 kDa protein</fullName>
    </submittedName>
</protein>
<name>A0A1D2M0Z1_ORCCI</name>
<dbReference type="STRING" id="48709.A0A1D2M0Z1"/>
<evidence type="ECO:0000313" key="4">
    <source>
        <dbReference type="EMBL" id="ODM86624.1"/>
    </source>
</evidence>
<dbReference type="Pfam" id="PF00012">
    <property type="entry name" value="HSP70"/>
    <property type="match status" value="1"/>
</dbReference>
<keyword evidence="5" id="KW-1185">Reference proteome</keyword>
<dbReference type="Proteomes" id="UP000094527">
    <property type="component" value="Unassembled WGS sequence"/>
</dbReference>
<dbReference type="PRINTS" id="PR00301">
    <property type="entry name" value="HEATSHOCK70"/>
</dbReference>
<evidence type="ECO:0000256" key="3">
    <source>
        <dbReference type="ARBA" id="ARBA00022840"/>
    </source>
</evidence>
<dbReference type="Gene3D" id="3.30.420.40">
    <property type="match status" value="2"/>
</dbReference>
<dbReference type="AlphaFoldDB" id="A0A1D2M0Z1"/>
<proteinExistence type="inferred from homology"/>
<keyword evidence="3" id="KW-0067">ATP-binding</keyword>
<comment type="caution">
    <text evidence="4">The sequence shown here is derived from an EMBL/GenBank/DDBJ whole genome shotgun (WGS) entry which is preliminary data.</text>
</comment>
<dbReference type="GO" id="GO:0140662">
    <property type="term" value="F:ATP-dependent protein folding chaperone"/>
    <property type="evidence" value="ECO:0007669"/>
    <property type="project" value="InterPro"/>
</dbReference>
<evidence type="ECO:0000256" key="2">
    <source>
        <dbReference type="ARBA" id="ARBA00022741"/>
    </source>
</evidence>
<reference evidence="4 5" key="1">
    <citation type="journal article" date="2016" name="Genome Biol. Evol.">
        <title>Gene Family Evolution Reflects Adaptation to Soil Environmental Stressors in the Genome of the Collembolan Orchesella cincta.</title>
        <authorList>
            <person name="Faddeeva-Vakhrusheva A."/>
            <person name="Derks M.F."/>
            <person name="Anvar S.Y."/>
            <person name="Agamennone V."/>
            <person name="Suring W."/>
            <person name="Smit S."/>
            <person name="van Straalen N.M."/>
            <person name="Roelofs D."/>
        </authorList>
    </citation>
    <scope>NUCLEOTIDE SEQUENCE [LARGE SCALE GENOMIC DNA]</scope>
    <source>
        <tissue evidence="4">Mixed pool</tissue>
    </source>
</reference>
<feature type="non-terminal residue" evidence="4">
    <location>
        <position position="305"/>
    </location>
</feature>
<dbReference type="GO" id="GO:0005524">
    <property type="term" value="F:ATP binding"/>
    <property type="evidence" value="ECO:0007669"/>
    <property type="project" value="UniProtKB-KW"/>
</dbReference>
<accession>A0A1D2M0Z1</accession>
<dbReference type="Gene3D" id="3.30.30.30">
    <property type="match status" value="1"/>
</dbReference>
<gene>
    <name evidence="4" type="ORF">Ocin01_20058</name>
</gene>
<evidence type="ECO:0000313" key="5">
    <source>
        <dbReference type="Proteomes" id="UP000094527"/>
    </source>
</evidence>
<keyword evidence="4" id="KW-0346">Stress response</keyword>
<sequence length="305" mass="33867">MTRSQINPAIGIDLGTVNCVIGVYRNGNVEIVLNQKGTKSTPSYVGYDELGNMKAVGHAAKLNSCDNPENTIYDAKRVIGRTVFDKDFEQDKKCWPFTLVDDSNEERCYKYKVHDKLLLPEDISTELLVECRRQAEAFLKCPVSKAVITVPAYFTDDQKRATINAGKQANLEVLTIINEPTAAGIAYGWQKLCEKPETVLIFDLGGGTFDVAIVNISSENIDVVAFDGDTHLGGNDVDVELMKHCADQFQASTNINLFGMAEYSKTKEEKLIAKRNLQRLHEACEACKRDLSFLPMQTINVESIA</sequence>